<proteinExistence type="predicted"/>
<evidence type="ECO:0000313" key="1">
    <source>
        <dbReference type="EMBL" id="QDX94360.1"/>
    </source>
</evidence>
<gene>
    <name evidence="1" type="ORF">EEL30_19975</name>
</gene>
<protein>
    <submittedName>
        <fullName evidence="1">Uncharacterized protein</fullName>
    </submittedName>
</protein>
<reference evidence="1 2" key="1">
    <citation type="submission" date="2018-11" db="EMBL/GenBank/DDBJ databases">
        <title>Phylogenetic determinants of toxin gene distribution in genomes of Brevibacillus laterosporus.</title>
        <authorList>
            <person name="Glare T.R."/>
            <person name="Durrant A."/>
            <person name="Berry C."/>
            <person name="Palma L."/>
            <person name="Ormskirk M."/>
            <person name="Cox M.O."/>
        </authorList>
    </citation>
    <scope>NUCLEOTIDE SEQUENCE [LARGE SCALE GENOMIC DNA]</scope>
    <source>
        <strain evidence="1 2">1821L</strain>
    </source>
</reference>
<keyword evidence="2" id="KW-1185">Reference proteome</keyword>
<name>A0A518VBJ9_BRELA</name>
<organism evidence="1 2">
    <name type="scientific">Brevibacillus laterosporus</name>
    <name type="common">Bacillus laterosporus</name>
    <dbReference type="NCBI Taxonomy" id="1465"/>
    <lineage>
        <taxon>Bacteria</taxon>
        <taxon>Bacillati</taxon>
        <taxon>Bacillota</taxon>
        <taxon>Bacilli</taxon>
        <taxon>Bacillales</taxon>
        <taxon>Paenibacillaceae</taxon>
        <taxon>Brevibacillus</taxon>
    </lineage>
</organism>
<dbReference type="AlphaFoldDB" id="A0A518VBJ9"/>
<evidence type="ECO:0000313" key="2">
    <source>
        <dbReference type="Proteomes" id="UP000319432"/>
    </source>
</evidence>
<accession>A0A518VBJ9</accession>
<sequence length="312" mass="36036">MIQINVITDMYTKEEEQSLKEFLLQQITGFTEQLNLSSLKSIFIAKDYVEELKSFQMEHSLEAIGATKSDTAIGVAKVVKYNEADGSLSQTIFFKDQLLMGLFQEKLAASTFHTIHHEFCHVHDNFVMQHIYSQVEDVQYRDLISLLRTHSDIIWREYVVERLSIKSYRIDNVRSDVKYLFEMIEETNQGVMLSISEYKNSHNTGLLFKELQEKANLLLKYSSAFCGAMQGLQEISSECDYIGIISEQLGESYYHDTWQRLNTELNELYAKYPKWESINVLDAVGKVVLKLWNDLGVEVHSQGNRIIIGVVD</sequence>
<dbReference type="OrthoDB" id="2680472at2"/>
<dbReference type="EMBL" id="CP033464">
    <property type="protein sequence ID" value="QDX94360.1"/>
    <property type="molecule type" value="Genomic_DNA"/>
</dbReference>
<dbReference type="Proteomes" id="UP000319432">
    <property type="component" value="Chromosome"/>
</dbReference>